<evidence type="ECO:0000313" key="12">
    <source>
        <dbReference type="Proteomes" id="UP000199161"/>
    </source>
</evidence>
<evidence type="ECO:0000256" key="10">
    <source>
        <dbReference type="ARBA" id="ARBA00048540"/>
    </source>
</evidence>
<evidence type="ECO:0000256" key="3">
    <source>
        <dbReference type="ARBA" id="ARBA00016337"/>
    </source>
</evidence>
<keyword evidence="8" id="KW-0460">Magnesium</keyword>
<keyword evidence="12" id="KW-1185">Reference proteome</keyword>
<keyword evidence="5" id="KW-0808">Transferase</keyword>
<keyword evidence="7" id="KW-0274">FAD</keyword>
<evidence type="ECO:0000256" key="4">
    <source>
        <dbReference type="ARBA" id="ARBA00022630"/>
    </source>
</evidence>
<evidence type="ECO:0000313" key="11">
    <source>
        <dbReference type="EMBL" id="SFC43672.1"/>
    </source>
</evidence>
<dbReference type="RefSeq" id="WP_089788980.1">
    <property type="nucleotide sequence ID" value="NZ_FOKW01000008.1"/>
</dbReference>
<gene>
    <name evidence="11" type="ORF">SAMN05444422_108141</name>
</gene>
<organism evidence="11 12">
    <name type="scientific">Natronobacterium haloterrestre</name>
    <name type="common">Halobiforma haloterrestris</name>
    <dbReference type="NCBI Taxonomy" id="148448"/>
    <lineage>
        <taxon>Archaea</taxon>
        <taxon>Methanobacteriati</taxon>
        <taxon>Methanobacteriota</taxon>
        <taxon>Stenosarchaea group</taxon>
        <taxon>Halobacteria</taxon>
        <taxon>Halobacteriales</taxon>
        <taxon>Natrialbaceae</taxon>
        <taxon>Natronobacterium</taxon>
    </lineage>
</organism>
<dbReference type="GO" id="GO:0046872">
    <property type="term" value="F:metal ion binding"/>
    <property type="evidence" value="ECO:0007669"/>
    <property type="project" value="UniProtKB-KW"/>
</dbReference>
<evidence type="ECO:0000256" key="8">
    <source>
        <dbReference type="ARBA" id="ARBA00022842"/>
    </source>
</evidence>
<accession>A0A1I1J6Q1</accession>
<evidence type="ECO:0000256" key="7">
    <source>
        <dbReference type="ARBA" id="ARBA00022827"/>
    </source>
</evidence>
<protein>
    <recommendedName>
        <fullName evidence="3">FAD:protein FMN transferase</fullName>
        <ecNumber evidence="2">2.7.1.180</ecNumber>
    </recommendedName>
    <alternativeName>
        <fullName evidence="9">Flavin transferase</fullName>
    </alternativeName>
</protein>
<dbReference type="GO" id="GO:0016740">
    <property type="term" value="F:transferase activity"/>
    <property type="evidence" value="ECO:0007669"/>
    <property type="project" value="UniProtKB-KW"/>
</dbReference>
<evidence type="ECO:0000256" key="1">
    <source>
        <dbReference type="ARBA" id="ARBA00001946"/>
    </source>
</evidence>
<dbReference type="Gene3D" id="3.10.520.10">
    <property type="entry name" value="ApbE-like domains"/>
    <property type="match status" value="1"/>
</dbReference>
<evidence type="ECO:0000256" key="2">
    <source>
        <dbReference type="ARBA" id="ARBA00011955"/>
    </source>
</evidence>
<dbReference type="EC" id="2.7.1.180" evidence="2"/>
<dbReference type="PANTHER" id="PTHR30040">
    <property type="entry name" value="THIAMINE BIOSYNTHESIS LIPOPROTEIN APBE"/>
    <property type="match status" value="1"/>
</dbReference>
<keyword evidence="11" id="KW-0449">Lipoprotein</keyword>
<dbReference type="SUPFAM" id="SSF143631">
    <property type="entry name" value="ApbE-like"/>
    <property type="match status" value="1"/>
</dbReference>
<comment type="catalytic activity">
    <reaction evidence="10">
        <text>L-threonyl-[protein] + FAD = FMN-L-threonyl-[protein] + AMP + H(+)</text>
        <dbReference type="Rhea" id="RHEA:36847"/>
        <dbReference type="Rhea" id="RHEA-COMP:11060"/>
        <dbReference type="Rhea" id="RHEA-COMP:11061"/>
        <dbReference type="ChEBI" id="CHEBI:15378"/>
        <dbReference type="ChEBI" id="CHEBI:30013"/>
        <dbReference type="ChEBI" id="CHEBI:57692"/>
        <dbReference type="ChEBI" id="CHEBI:74257"/>
        <dbReference type="ChEBI" id="CHEBI:456215"/>
        <dbReference type="EC" id="2.7.1.180"/>
    </reaction>
</comment>
<dbReference type="AlphaFoldDB" id="A0A1I1J6Q1"/>
<reference evidence="12" key="1">
    <citation type="submission" date="2016-10" db="EMBL/GenBank/DDBJ databases">
        <authorList>
            <person name="Varghese N."/>
            <person name="Submissions S."/>
        </authorList>
    </citation>
    <scope>NUCLEOTIDE SEQUENCE [LARGE SCALE GENOMIC DNA]</scope>
    <source>
        <strain evidence="12">DSM 13078</strain>
    </source>
</reference>
<dbReference type="Pfam" id="PF02424">
    <property type="entry name" value="ApbE"/>
    <property type="match status" value="1"/>
</dbReference>
<sequence length="291" mass="31285">MGLTDTLTGMSARLGDARLSFRCCDTDFVVHATGYRANATAARARRIAQSLERELNAFDPDSAVSKLNRTGRAENEHVARLVRRGLEYHERTDGVFDVRQGRLEHDLKAYLRGNCESPPARFDDGTIEVDGDRVTVVEGTALDLNGLAKGYVVDRAAAALSGLGRQGFVSGGGDMTPPTGPVAVESPYGDARPLRVLETDWYVATSGGYRRRRGGVDHVYDPTRGDIGARHETVTVVAERDCTEADALATALAAMPLSDALDLASAWSGLEALVVHDGVFHTTEGFDNHVA</sequence>
<name>A0A1I1J6Q1_NATHA</name>
<dbReference type="EMBL" id="FOKW01000008">
    <property type="protein sequence ID" value="SFC43672.1"/>
    <property type="molecule type" value="Genomic_DNA"/>
</dbReference>
<dbReference type="Proteomes" id="UP000199161">
    <property type="component" value="Unassembled WGS sequence"/>
</dbReference>
<evidence type="ECO:0000256" key="9">
    <source>
        <dbReference type="ARBA" id="ARBA00031306"/>
    </source>
</evidence>
<dbReference type="InterPro" id="IPR024932">
    <property type="entry name" value="ApbE"/>
</dbReference>
<evidence type="ECO:0000256" key="6">
    <source>
        <dbReference type="ARBA" id="ARBA00022723"/>
    </source>
</evidence>
<dbReference type="PANTHER" id="PTHR30040:SF2">
    <property type="entry name" value="FAD:PROTEIN FMN TRANSFERASE"/>
    <property type="match status" value="1"/>
</dbReference>
<dbReference type="InterPro" id="IPR003374">
    <property type="entry name" value="ApbE-like_sf"/>
</dbReference>
<comment type="cofactor">
    <cofactor evidence="1">
        <name>Mg(2+)</name>
        <dbReference type="ChEBI" id="CHEBI:18420"/>
    </cofactor>
</comment>
<dbReference type="OrthoDB" id="176613at2157"/>
<keyword evidence="6" id="KW-0479">Metal-binding</keyword>
<evidence type="ECO:0000256" key="5">
    <source>
        <dbReference type="ARBA" id="ARBA00022679"/>
    </source>
</evidence>
<proteinExistence type="predicted"/>
<keyword evidence="4" id="KW-0285">Flavoprotein</keyword>